<dbReference type="InterPro" id="IPR018110">
    <property type="entry name" value="Mandel_Rmase/mucon_lact_enz_CS"/>
</dbReference>
<dbReference type="PROSITE" id="PS00909">
    <property type="entry name" value="MR_MLE_2"/>
    <property type="match status" value="1"/>
</dbReference>
<dbReference type="InterPro" id="IPR034613">
    <property type="entry name" value="Muconate_cycloisomerase_anti"/>
</dbReference>
<dbReference type="AlphaFoldDB" id="A0A917LXS2"/>
<name>A0A917LXS2_9MICC</name>
<dbReference type="InterPro" id="IPR034593">
    <property type="entry name" value="DgoD-like"/>
</dbReference>
<dbReference type="SUPFAM" id="SSF54826">
    <property type="entry name" value="Enolase N-terminal domain-like"/>
    <property type="match status" value="1"/>
</dbReference>
<dbReference type="InterPro" id="IPR013342">
    <property type="entry name" value="Mandelate_racemase_C"/>
</dbReference>
<dbReference type="InterPro" id="IPR013341">
    <property type="entry name" value="Mandelate_racemase_N_dom"/>
</dbReference>
<dbReference type="Gene3D" id="3.30.390.10">
    <property type="entry name" value="Enolase-like, N-terminal domain"/>
    <property type="match status" value="1"/>
</dbReference>
<reference evidence="4" key="1">
    <citation type="journal article" date="2014" name="Int. J. Syst. Evol. Microbiol.">
        <title>Complete genome sequence of Corynebacterium casei LMG S-19264T (=DSM 44701T), isolated from a smear-ripened cheese.</title>
        <authorList>
            <consortium name="US DOE Joint Genome Institute (JGI-PGF)"/>
            <person name="Walter F."/>
            <person name="Albersmeier A."/>
            <person name="Kalinowski J."/>
            <person name="Ruckert C."/>
        </authorList>
    </citation>
    <scope>NUCLEOTIDE SEQUENCE</scope>
    <source>
        <strain evidence="4">CGMCC 1.12187</strain>
    </source>
</reference>
<keyword evidence="2" id="KW-0479">Metal-binding</keyword>
<evidence type="ECO:0000259" key="3">
    <source>
        <dbReference type="SMART" id="SM00922"/>
    </source>
</evidence>
<keyword evidence="5" id="KW-1185">Reference proteome</keyword>
<dbReference type="GO" id="GO:0009063">
    <property type="term" value="P:amino acid catabolic process"/>
    <property type="evidence" value="ECO:0007669"/>
    <property type="project" value="InterPro"/>
</dbReference>
<dbReference type="InterPro" id="IPR029065">
    <property type="entry name" value="Enolase_C-like"/>
</dbReference>
<gene>
    <name evidence="4" type="ORF">GCM10011374_32390</name>
</gene>
<dbReference type="SFLD" id="SFLDG00180">
    <property type="entry name" value="muconate_cycloisomerase"/>
    <property type="match status" value="1"/>
</dbReference>
<dbReference type="EMBL" id="BMEQ01000022">
    <property type="protein sequence ID" value="GGG65949.1"/>
    <property type="molecule type" value="Genomic_DNA"/>
</dbReference>
<dbReference type="RefSeq" id="WP_188539088.1">
    <property type="nucleotide sequence ID" value="NZ_BMEQ01000022.1"/>
</dbReference>
<evidence type="ECO:0000313" key="5">
    <source>
        <dbReference type="Proteomes" id="UP000638848"/>
    </source>
</evidence>
<dbReference type="InterPro" id="IPR029017">
    <property type="entry name" value="Enolase-like_N"/>
</dbReference>
<comment type="caution">
    <text evidence="4">The sequence shown here is derived from an EMBL/GenBank/DDBJ whole genome shotgun (WGS) entry which is preliminary data.</text>
</comment>
<dbReference type="Proteomes" id="UP000638848">
    <property type="component" value="Unassembled WGS sequence"/>
</dbReference>
<dbReference type="SFLD" id="SFLDS00001">
    <property type="entry name" value="Enolase"/>
    <property type="match status" value="1"/>
</dbReference>
<dbReference type="SMART" id="SM00922">
    <property type="entry name" value="MR_MLE"/>
    <property type="match status" value="1"/>
</dbReference>
<dbReference type="PANTHER" id="PTHR48080">
    <property type="entry name" value="D-GALACTONATE DEHYDRATASE-RELATED"/>
    <property type="match status" value="1"/>
</dbReference>
<evidence type="ECO:0000256" key="1">
    <source>
        <dbReference type="ARBA" id="ARBA00008031"/>
    </source>
</evidence>
<dbReference type="CDD" id="cd03315">
    <property type="entry name" value="MLE_like"/>
    <property type="match status" value="1"/>
</dbReference>
<feature type="domain" description="Mandelate racemase/muconate lactonizing enzyme C-terminal" evidence="3">
    <location>
        <begin position="144"/>
        <end position="240"/>
    </location>
</feature>
<dbReference type="InterPro" id="IPR036849">
    <property type="entry name" value="Enolase-like_C_sf"/>
</dbReference>
<protein>
    <submittedName>
        <fullName evidence="4">Dipeptide epimerase</fullName>
    </submittedName>
</protein>
<accession>A0A917LXS2</accession>
<evidence type="ECO:0000256" key="2">
    <source>
        <dbReference type="ARBA" id="ARBA00022723"/>
    </source>
</evidence>
<dbReference type="SUPFAM" id="SSF51604">
    <property type="entry name" value="Enolase C-terminal domain-like"/>
    <property type="match status" value="1"/>
</dbReference>
<evidence type="ECO:0000313" key="4">
    <source>
        <dbReference type="EMBL" id="GGG65949.1"/>
    </source>
</evidence>
<dbReference type="PANTHER" id="PTHR48080:SF3">
    <property type="entry name" value="ENOLASE SUPERFAMILY MEMBER DDB_G0284701"/>
    <property type="match status" value="1"/>
</dbReference>
<sequence>MKITDIELIPVSTPLKKAFHMPGTEITHIHGVVLKIFTDSGHVGFGDGGDTSTWYRGETQDSIMAIIEQYIAPRFLIGHDPLNIEKIVGQMDTFVRDNNQAKALVDFALHDLKGKVANMPVYQLLGGKTIDGSPQGWVAGAGTPEEMAAEARRALDAGFCLVKIKSGGDADQDVRNVRAIRAEIGDDVRLVLDVNGFWHYDQALHTTRRLDEFNMYCIEQPLPHWDIEGLARLRQRVGTPIFADESAQELHHLKEIIDRRAADGLFIKMQKAGGLVKAQRWLTMARLADLPVMSGCMIGSGLEASPSAHLMIANQWASQFTHENIGPLIINNQMENDQEVIRQDIALQVPIFKDGKLYPNEGPGYGIELNEEFIAANITPGKTIKTVGDSSKRLVLV</sequence>
<dbReference type="Pfam" id="PF13378">
    <property type="entry name" value="MR_MLE_C"/>
    <property type="match status" value="1"/>
</dbReference>
<comment type="similarity">
    <text evidence="1">Belongs to the mandelate racemase/muconate lactonizing enzyme family.</text>
</comment>
<dbReference type="GO" id="GO:0046872">
    <property type="term" value="F:metal ion binding"/>
    <property type="evidence" value="ECO:0007669"/>
    <property type="project" value="UniProtKB-KW"/>
</dbReference>
<dbReference type="Gene3D" id="3.20.20.120">
    <property type="entry name" value="Enolase-like C-terminal domain"/>
    <property type="match status" value="1"/>
</dbReference>
<reference evidence="4" key="2">
    <citation type="submission" date="2020-09" db="EMBL/GenBank/DDBJ databases">
        <authorList>
            <person name="Sun Q."/>
            <person name="Zhou Y."/>
        </authorList>
    </citation>
    <scope>NUCLEOTIDE SEQUENCE</scope>
    <source>
        <strain evidence="4">CGMCC 1.12187</strain>
    </source>
</reference>
<dbReference type="Pfam" id="PF02746">
    <property type="entry name" value="MR_MLE_N"/>
    <property type="match status" value="1"/>
</dbReference>
<organism evidence="4 5">
    <name type="scientific">Kocuria dechangensis</name>
    <dbReference type="NCBI Taxonomy" id="1176249"/>
    <lineage>
        <taxon>Bacteria</taxon>
        <taxon>Bacillati</taxon>
        <taxon>Actinomycetota</taxon>
        <taxon>Actinomycetes</taxon>
        <taxon>Micrococcales</taxon>
        <taxon>Micrococcaceae</taxon>
        <taxon>Kocuria</taxon>
    </lineage>
</organism>
<proteinExistence type="inferred from homology"/>